<feature type="region of interest" description="Disordered" evidence="2">
    <location>
        <begin position="1"/>
        <end position="23"/>
    </location>
</feature>
<dbReference type="InterPro" id="IPR013099">
    <property type="entry name" value="K_chnl_dom"/>
</dbReference>
<organism evidence="5 6">
    <name type="scientific">Aphanomyces euteiches</name>
    <dbReference type="NCBI Taxonomy" id="100861"/>
    <lineage>
        <taxon>Eukaryota</taxon>
        <taxon>Sar</taxon>
        <taxon>Stramenopiles</taxon>
        <taxon>Oomycota</taxon>
        <taxon>Saprolegniomycetes</taxon>
        <taxon>Saprolegniales</taxon>
        <taxon>Verrucalvaceae</taxon>
        <taxon>Aphanomyces</taxon>
    </lineage>
</organism>
<evidence type="ECO:0000256" key="2">
    <source>
        <dbReference type="SAM" id="MobiDB-lite"/>
    </source>
</evidence>
<reference evidence="5 6" key="1">
    <citation type="submission" date="2019-07" db="EMBL/GenBank/DDBJ databases">
        <title>Genomics analysis of Aphanomyces spp. identifies a new class of oomycete effector associated with host adaptation.</title>
        <authorList>
            <person name="Gaulin E."/>
        </authorList>
    </citation>
    <scope>NUCLEOTIDE SEQUENCE [LARGE SCALE GENOMIC DNA]</scope>
    <source>
        <strain evidence="5 6">ATCC 201684</strain>
    </source>
</reference>
<evidence type="ECO:0000256" key="1">
    <source>
        <dbReference type="SAM" id="Coils"/>
    </source>
</evidence>
<accession>A0A6G0XI75</accession>
<feature type="coiled-coil region" evidence="1">
    <location>
        <begin position="424"/>
        <end position="469"/>
    </location>
</feature>
<name>A0A6G0XI75_9STRA</name>
<feature type="domain" description="Potassium channel" evidence="4">
    <location>
        <begin position="272"/>
        <end position="343"/>
    </location>
</feature>
<feature type="transmembrane region" description="Helical" evidence="3">
    <location>
        <begin position="292"/>
        <end position="313"/>
    </location>
</feature>
<evidence type="ECO:0000313" key="5">
    <source>
        <dbReference type="EMBL" id="KAF0739972.1"/>
    </source>
</evidence>
<dbReference type="SUPFAM" id="SSF81324">
    <property type="entry name" value="Voltage-gated potassium channels"/>
    <property type="match status" value="1"/>
</dbReference>
<dbReference type="Gene3D" id="1.10.287.70">
    <property type="match status" value="1"/>
</dbReference>
<protein>
    <recommendedName>
        <fullName evidence="4">Potassium channel domain-containing protein</fullName>
    </recommendedName>
</protein>
<proteinExistence type="predicted"/>
<dbReference type="AlphaFoldDB" id="A0A6G0XI75"/>
<dbReference type="InterPro" id="IPR015449">
    <property type="entry name" value="K_chnl_Ca-activ_SK"/>
</dbReference>
<keyword evidence="6" id="KW-1185">Reference proteome</keyword>
<feature type="transmembrane region" description="Helical" evidence="3">
    <location>
        <begin position="201"/>
        <end position="221"/>
    </location>
</feature>
<keyword evidence="3" id="KW-1133">Transmembrane helix</keyword>
<gene>
    <name evidence="5" type="ORF">Ae201684_004552</name>
</gene>
<keyword evidence="1" id="KW-0175">Coiled coil</keyword>
<dbReference type="Proteomes" id="UP000481153">
    <property type="component" value="Unassembled WGS sequence"/>
</dbReference>
<dbReference type="VEuPathDB" id="FungiDB:AeMF1_016404"/>
<sequence length="470" mass="54316">MMEPSVDMSPSKGRRDALKRRESDKFMEQLQSPSVRKLFSENKTVQSLQVIHNLKLEYRNRKWLEVASFFVGLVGILLMLADNEVVMRAQVPSTRLSEGLKAAVSATTAILLAILVFRYNSHTNIYKMQNILPPSATFLSVYWPQLLLELIICGFHVPPGFSGTLPVLQFRHVMNRTVADERHLCVHPKGLLTKIQDNTCYLSYSYFYDVFGVIMVLRLYLFGRYMRSSSPLYSQWAAFIGTMKNVNAMSPFFHFKAIFSTQPARLVAPLLTFVVFFTAAVIRILEVPAQPLLLNYWTAVWMTTASITSVGYGDYAPVTYAGRGFLTFSGILGGLLILSLVQSIFFSSLELTENETRVKYIIDKTRWDKQRREAAARLLQTQYRLRQVRKEGKKTEHFERQLYERMDEMHKFVRGEPKIERSFEEEMDIHLGALLREMDELKRQEDAILQRIEAKTRRLNERCDTLVQSI</sequence>
<dbReference type="GO" id="GO:0016020">
    <property type="term" value="C:membrane"/>
    <property type="evidence" value="ECO:0007669"/>
    <property type="project" value="InterPro"/>
</dbReference>
<feature type="transmembrane region" description="Helical" evidence="3">
    <location>
        <begin position="100"/>
        <end position="119"/>
    </location>
</feature>
<evidence type="ECO:0000256" key="3">
    <source>
        <dbReference type="SAM" id="Phobius"/>
    </source>
</evidence>
<dbReference type="GO" id="GO:0016286">
    <property type="term" value="F:small conductance calcium-activated potassium channel activity"/>
    <property type="evidence" value="ECO:0007669"/>
    <property type="project" value="InterPro"/>
</dbReference>
<keyword evidence="3" id="KW-0812">Transmembrane</keyword>
<feature type="transmembrane region" description="Helical" evidence="3">
    <location>
        <begin position="325"/>
        <end position="349"/>
    </location>
</feature>
<evidence type="ECO:0000259" key="4">
    <source>
        <dbReference type="Pfam" id="PF07885"/>
    </source>
</evidence>
<evidence type="ECO:0000313" key="6">
    <source>
        <dbReference type="Proteomes" id="UP000481153"/>
    </source>
</evidence>
<feature type="transmembrane region" description="Helical" evidence="3">
    <location>
        <begin position="266"/>
        <end position="285"/>
    </location>
</feature>
<comment type="caution">
    <text evidence="5">The sequence shown here is derived from an EMBL/GenBank/DDBJ whole genome shotgun (WGS) entry which is preliminary data.</text>
</comment>
<dbReference type="Pfam" id="PF03530">
    <property type="entry name" value="SK_channel"/>
    <property type="match status" value="1"/>
</dbReference>
<feature type="transmembrane region" description="Helical" evidence="3">
    <location>
        <begin position="63"/>
        <end position="80"/>
    </location>
</feature>
<dbReference type="EMBL" id="VJMJ01000056">
    <property type="protein sequence ID" value="KAF0739972.1"/>
    <property type="molecule type" value="Genomic_DNA"/>
</dbReference>
<keyword evidence="3" id="KW-0472">Membrane</keyword>
<dbReference type="PANTHER" id="PTHR10153">
    <property type="entry name" value="SMALL CONDUCTANCE CALCIUM-ACTIVATED POTASSIUM CHANNEL"/>
    <property type="match status" value="1"/>
</dbReference>
<feature type="compositionally biased region" description="Basic and acidic residues" evidence="2">
    <location>
        <begin position="13"/>
        <end position="23"/>
    </location>
</feature>
<dbReference type="Pfam" id="PF07885">
    <property type="entry name" value="Ion_trans_2"/>
    <property type="match status" value="1"/>
</dbReference>